<dbReference type="RefSeq" id="WP_229485233.1">
    <property type="nucleotide sequence ID" value="NZ_JAIVFQ010000015.1"/>
</dbReference>
<evidence type="ECO:0000313" key="2">
    <source>
        <dbReference type="EMBL" id="MCC5600149.1"/>
    </source>
</evidence>
<sequence>MSTAKVEIQLSSEELLKAVEQLNQPDLERFVSQVLALQAQRKASSLPQTEAELLLKINQGIPSDTQNHYNELLSKREAENITSNEYRELLNLTEQIEKLQAQRIEYLAELARLRGISLIALMGNLGIQTQMYV</sequence>
<dbReference type="EMBL" id="JAIVFQ010000015">
    <property type="protein sequence ID" value="MCC5600149.1"/>
    <property type="molecule type" value="Genomic_DNA"/>
</dbReference>
<comment type="caution">
    <text evidence="2">The sequence shown here is derived from an EMBL/GenBank/DDBJ whole genome shotgun (WGS) entry which is preliminary data.</text>
</comment>
<dbReference type="Proteomes" id="UP001199525">
    <property type="component" value="Unassembled WGS sequence"/>
</dbReference>
<accession>A0ABS8I8W5</accession>
<evidence type="ECO:0000313" key="3">
    <source>
        <dbReference type="Proteomes" id="UP001199525"/>
    </source>
</evidence>
<keyword evidence="1" id="KW-0175">Coiled coil</keyword>
<reference evidence="2 3" key="1">
    <citation type="journal article" date="2021" name="Microorganisms">
        <title>Genome Evolution of Filamentous Cyanobacterium Nostoc Species: From Facultative Symbiosis to Free Living.</title>
        <authorList>
            <person name="Huo D."/>
            <person name="Li H."/>
            <person name="Cai F."/>
            <person name="Guo X."/>
            <person name="Qiao Z."/>
            <person name="Wang W."/>
            <person name="Yu G."/>
            <person name="Li R."/>
        </authorList>
    </citation>
    <scope>NUCLEOTIDE SEQUENCE [LARGE SCALE GENOMIC DNA]</scope>
    <source>
        <strain evidence="2 3">CHAB 5714</strain>
    </source>
</reference>
<keyword evidence="3" id="KW-1185">Reference proteome</keyword>
<feature type="coiled-coil region" evidence="1">
    <location>
        <begin position="82"/>
        <end position="116"/>
    </location>
</feature>
<proteinExistence type="predicted"/>
<protein>
    <submittedName>
        <fullName evidence="2">STAS/SEC14 domain-containing protein</fullName>
    </submittedName>
</protein>
<organism evidence="2 3">
    <name type="scientific">Nostoc favosum CHAB5714</name>
    <dbReference type="NCBI Taxonomy" id="2780399"/>
    <lineage>
        <taxon>Bacteria</taxon>
        <taxon>Bacillati</taxon>
        <taxon>Cyanobacteriota</taxon>
        <taxon>Cyanophyceae</taxon>
        <taxon>Nostocales</taxon>
        <taxon>Nostocaceae</taxon>
        <taxon>Nostoc</taxon>
        <taxon>Nostoc favosum</taxon>
    </lineage>
</organism>
<gene>
    <name evidence="2" type="ORF">LC586_13160</name>
</gene>
<name>A0ABS8I8W5_9NOSO</name>
<evidence type="ECO:0000256" key="1">
    <source>
        <dbReference type="SAM" id="Coils"/>
    </source>
</evidence>